<feature type="domain" description="C2H2-type" evidence="12">
    <location>
        <begin position="242"/>
        <end position="270"/>
    </location>
</feature>
<feature type="region of interest" description="Disordered" evidence="11">
    <location>
        <begin position="99"/>
        <end position="125"/>
    </location>
</feature>
<evidence type="ECO:0000256" key="5">
    <source>
        <dbReference type="ARBA" id="ARBA00022833"/>
    </source>
</evidence>
<dbReference type="InterPro" id="IPR013087">
    <property type="entry name" value="Znf_C2H2_type"/>
</dbReference>
<dbReference type="GO" id="GO:0000981">
    <property type="term" value="F:DNA-binding transcription factor activity, RNA polymerase II-specific"/>
    <property type="evidence" value="ECO:0007669"/>
    <property type="project" value="TreeGrafter"/>
</dbReference>
<feature type="domain" description="C2H2-type" evidence="12">
    <location>
        <begin position="329"/>
        <end position="357"/>
    </location>
</feature>
<feature type="compositionally biased region" description="Polar residues" evidence="11">
    <location>
        <begin position="51"/>
        <end position="72"/>
    </location>
</feature>
<dbReference type="PROSITE" id="PS50157">
    <property type="entry name" value="ZINC_FINGER_C2H2_2"/>
    <property type="match status" value="5"/>
</dbReference>
<evidence type="ECO:0000256" key="6">
    <source>
        <dbReference type="ARBA" id="ARBA00023015"/>
    </source>
</evidence>
<dbReference type="EMBL" id="VXIV02001342">
    <property type="protein sequence ID" value="KAF6033427.1"/>
    <property type="molecule type" value="Genomic_DNA"/>
</dbReference>
<feature type="compositionally biased region" description="Low complexity" evidence="11">
    <location>
        <begin position="110"/>
        <end position="122"/>
    </location>
</feature>
<keyword evidence="8" id="KW-0804">Transcription</keyword>
<dbReference type="PROSITE" id="PS00028">
    <property type="entry name" value="ZINC_FINGER_C2H2_1"/>
    <property type="match status" value="5"/>
</dbReference>
<reference evidence="13" key="1">
    <citation type="submission" date="2020-06" db="EMBL/GenBank/DDBJ databases">
        <title>Draft genome of Bugula neritina, a colonial animal packing powerful symbionts and potential medicines.</title>
        <authorList>
            <person name="Rayko M."/>
        </authorList>
    </citation>
    <scope>NUCLEOTIDE SEQUENCE [LARGE SCALE GENOMIC DNA]</scope>
    <source>
        <strain evidence="13">Kwan_BN1</strain>
    </source>
</reference>
<keyword evidence="5" id="KW-0862">Zinc</keyword>
<feature type="domain" description="C2H2-type" evidence="12">
    <location>
        <begin position="271"/>
        <end position="299"/>
    </location>
</feature>
<feature type="domain" description="C2H2-type" evidence="12">
    <location>
        <begin position="300"/>
        <end position="328"/>
    </location>
</feature>
<evidence type="ECO:0000313" key="13">
    <source>
        <dbReference type="EMBL" id="KAF6033427.1"/>
    </source>
</evidence>
<dbReference type="PANTHER" id="PTHR24409:SF295">
    <property type="entry name" value="AZ2-RELATED"/>
    <property type="match status" value="1"/>
</dbReference>
<evidence type="ECO:0000256" key="1">
    <source>
        <dbReference type="ARBA" id="ARBA00004123"/>
    </source>
</evidence>
<evidence type="ECO:0000256" key="4">
    <source>
        <dbReference type="ARBA" id="ARBA00022771"/>
    </source>
</evidence>
<feature type="region of interest" description="Disordered" evidence="11">
    <location>
        <begin position="47"/>
        <end position="79"/>
    </location>
</feature>
<dbReference type="PANTHER" id="PTHR24409">
    <property type="entry name" value="ZINC FINGER PROTEIN 142"/>
    <property type="match status" value="1"/>
</dbReference>
<dbReference type="FunFam" id="3.30.160.60:FF:000322">
    <property type="entry name" value="GDNF-inducible zinc finger protein 1"/>
    <property type="match status" value="1"/>
</dbReference>
<sequence length="386" mass="43898">MYRDDRGGWVSASQLESQRYKVIGLDFRGLPIVHFGKGRPRTKTLRLLQKDPNSSPHSSTAGSVPTSSTSESCPPVYELTGEPRHSLRLYQKKLLQSEQTNNHNAPPDNTTTSLRSSSVTSSGYPLMTSQEGVYLTSSDGGEESRSCPAPMEIVQEVSIVSDETRKMFECTDCHVIFNSTGGYKRHLSSPDCLGFDSRCYLCHEMYTDQSALKIHEQGECYQSVASTQHLNVTLEQWRLTRYLCSLCGKGYSNEENLLTHAREFHLSSRIFRCRLCEQTYQELTTLRNHFTKTHQQHELVECHLCQKRFTSKRSLLSHVRNTHNSSLIFKCVLCEKDFKSKRSLNLHISGVHQNNKPFQCQTCNKCYTTKSGLDTHVKVHSESSTH</sequence>
<feature type="domain" description="C2H2-type" evidence="12">
    <location>
        <begin position="358"/>
        <end position="385"/>
    </location>
</feature>
<keyword evidence="2" id="KW-0479">Metal-binding</keyword>
<feature type="compositionally biased region" description="Polar residues" evidence="11">
    <location>
        <begin position="99"/>
        <end position="109"/>
    </location>
</feature>
<protein>
    <recommendedName>
        <fullName evidence="12">C2H2-type domain-containing protein</fullName>
    </recommendedName>
</protein>
<proteinExistence type="predicted"/>
<dbReference type="InterPro" id="IPR036236">
    <property type="entry name" value="Znf_C2H2_sf"/>
</dbReference>
<dbReference type="GO" id="GO:0000977">
    <property type="term" value="F:RNA polymerase II transcription regulatory region sequence-specific DNA binding"/>
    <property type="evidence" value="ECO:0007669"/>
    <property type="project" value="TreeGrafter"/>
</dbReference>
<comment type="subcellular location">
    <subcellularLocation>
        <location evidence="1">Nucleus</location>
    </subcellularLocation>
</comment>
<evidence type="ECO:0000256" key="8">
    <source>
        <dbReference type="ARBA" id="ARBA00023163"/>
    </source>
</evidence>
<evidence type="ECO:0000256" key="10">
    <source>
        <dbReference type="PROSITE-ProRule" id="PRU00042"/>
    </source>
</evidence>
<keyword evidence="14" id="KW-1185">Reference proteome</keyword>
<accession>A0A7J7K5B8</accession>
<evidence type="ECO:0000256" key="11">
    <source>
        <dbReference type="SAM" id="MobiDB-lite"/>
    </source>
</evidence>
<dbReference type="SMART" id="SM00355">
    <property type="entry name" value="ZnF_C2H2"/>
    <property type="match status" value="6"/>
</dbReference>
<dbReference type="GO" id="GO:0008270">
    <property type="term" value="F:zinc ion binding"/>
    <property type="evidence" value="ECO:0007669"/>
    <property type="project" value="UniProtKB-KW"/>
</dbReference>
<dbReference type="OrthoDB" id="6154748at2759"/>
<organism evidence="13 14">
    <name type="scientific">Bugula neritina</name>
    <name type="common">Brown bryozoan</name>
    <name type="synonym">Sertularia neritina</name>
    <dbReference type="NCBI Taxonomy" id="10212"/>
    <lineage>
        <taxon>Eukaryota</taxon>
        <taxon>Metazoa</taxon>
        <taxon>Spiralia</taxon>
        <taxon>Lophotrochozoa</taxon>
        <taxon>Bryozoa</taxon>
        <taxon>Gymnolaemata</taxon>
        <taxon>Cheilostomatida</taxon>
        <taxon>Flustrina</taxon>
        <taxon>Buguloidea</taxon>
        <taxon>Bugulidae</taxon>
        <taxon>Bugula</taxon>
    </lineage>
</organism>
<dbReference type="Gene3D" id="3.30.160.60">
    <property type="entry name" value="Classic Zinc Finger"/>
    <property type="match status" value="3"/>
</dbReference>
<keyword evidence="6" id="KW-0805">Transcription regulation</keyword>
<dbReference type="AlphaFoldDB" id="A0A7J7K5B8"/>
<keyword evidence="9" id="KW-0539">Nucleus</keyword>
<name>A0A7J7K5B8_BUGNE</name>
<dbReference type="Pfam" id="PF00096">
    <property type="entry name" value="zf-C2H2"/>
    <property type="match status" value="4"/>
</dbReference>
<keyword evidence="3" id="KW-0677">Repeat</keyword>
<dbReference type="Proteomes" id="UP000593567">
    <property type="component" value="Unassembled WGS sequence"/>
</dbReference>
<dbReference type="SUPFAM" id="SSF57667">
    <property type="entry name" value="beta-beta-alpha zinc fingers"/>
    <property type="match status" value="3"/>
</dbReference>
<comment type="caution">
    <text evidence="13">The sequence shown here is derived from an EMBL/GenBank/DDBJ whole genome shotgun (WGS) entry which is preliminary data.</text>
</comment>
<evidence type="ECO:0000256" key="2">
    <source>
        <dbReference type="ARBA" id="ARBA00022723"/>
    </source>
</evidence>
<keyword evidence="7" id="KW-0238">DNA-binding</keyword>
<dbReference type="Pfam" id="PF12874">
    <property type="entry name" value="zf-met"/>
    <property type="match status" value="2"/>
</dbReference>
<evidence type="ECO:0000256" key="3">
    <source>
        <dbReference type="ARBA" id="ARBA00022737"/>
    </source>
</evidence>
<dbReference type="GO" id="GO:0005634">
    <property type="term" value="C:nucleus"/>
    <property type="evidence" value="ECO:0007669"/>
    <property type="project" value="UniProtKB-SubCell"/>
</dbReference>
<gene>
    <name evidence="13" type="ORF">EB796_008268</name>
</gene>
<evidence type="ECO:0000313" key="14">
    <source>
        <dbReference type="Proteomes" id="UP000593567"/>
    </source>
</evidence>
<evidence type="ECO:0000256" key="7">
    <source>
        <dbReference type="ARBA" id="ARBA00023125"/>
    </source>
</evidence>
<evidence type="ECO:0000259" key="12">
    <source>
        <dbReference type="PROSITE" id="PS50157"/>
    </source>
</evidence>
<evidence type="ECO:0000256" key="9">
    <source>
        <dbReference type="ARBA" id="ARBA00023242"/>
    </source>
</evidence>
<keyword evidence="4 10" id="KW-0863">Zinc-finger</keyword>